<comment type="caution">
    <text evidence="1">The sequence shown here is derived from an EMBL/GenBank/DDBJ whole genome shotgun (WGS) entry which is preliminary data.</text>
</comment>
<organism evidence="1 2">
    <name type="scientific">Pseudoxanthomonas kaohsiungensis</name>
    <dbReference type="NCBI Taxonomy" id="283923"/>
    <lineage>
        <taxon>Bacteria</taxon>
        <taxon>Pseudomonadati</taxon>
        <taxon>Pseudomonadota</taxon>
        <taxon>Gammaproteobacteria</taxon>
        <taxon>Lysobacterales</taxon>
        <taxon>Lysobacteraceae</taxon>
        <taxon>Pseudoxanthomonas</taxon>
    </lineage>
</organism>
<dbReference type="EMBL" id="JBHTKN010000008">
    <property type="protein sequence ID" value="MFD1043079.1"/>
    <property type="molecule type" value="Genomic_DNA"/>
</dbReference>
<keyword evidence="2" id="KW-1185">Reference proteome</keyword>
<gene>
    <name evidence="1" type="ORF">ACFQ2N_12070</name>
</gene>
<sequence length="202" mass="22434">MSTLLDTTRNALNECDELLREIRAENLDGSEPVVGEALERTYVARKALDAAFVTAETIGKPISALLEVSNPHDLDAAPSYVSVRVDNDFIAKLRHLQGLCRAFNLDMVSVNGSPETWHRLDAAEDDRTELDYLTVTTENFFFSAVPKHDDRTFESAWCEIDSLVEQAIACHEPRLVLVDTLKGLTEEELMEELSPGSESPAP</sequence>
<evidence type="ECO:0000313" key="2">
    <source>
        <dbReference type="Proteomes" id="UP001597033"/>
    </source>
</evidence>
<dbReference type="Proteomes" id="UP001597033">
    <property type="component" value="Unassembled WGS sequence"/>
</dbReference>
<dbReference type="RefSeq" id="WP_162377187.1">
    <property type="nucleotide sequence ID" value="NZ_JBHTKN010000008.1"/>
</dbReference>
<name>A0ABW3M0L1_9GAMM</name>
<protein>
    <submittedName>
        <fullName evidence="1">Uncharacterized protein</fullName>
    </submittedName>
</protein>
<reference evidence="2" key="1">
    <citation type="journal article" date="2019" name="Int. J. Syst. Evol. Microbiol.">
        <title>The Global Catalogue of Microorganisms (GCM) 10K type strain sequencing project: providing services to taxonomists for standard genome sequencing and annotation.</title>
        <authorList>
            <consortium name="The Broad Institute Genomics Platform"/>
            <consortium name="The Broad Institute Genome Sequencing Center for Infectious Disease"/>
            <person name="Wu L."/>
            <person name="Ma J."/>
        </authorList>
    </citation>
    <scope>NUCLEOTIDE SEQUENCE [LARGE SCALE GENOMIC DNA]</scope>
    <source>
        <strain evidence="2">CCUG 55854</strain>
    </source>
</reference>
<accession>A0ABW3M0L1</accession>
<evidence type="ECO:0000313" key="1">
    <source>
        <dbReference type="EMBL" id="MFD1043079.1"/>
    </source>
</evidence>
<proteinExistence type="predicted"/>